<dbReference type="Pfam" id="PF01464">
    <property type="entry name" value="SLT"/>
    <property type="match status" value="1"/>
</dbReference>
<gene>
    <name evidence="6" type="ORF">EK403_02110</name>
</gene>
<name>A0A4Q0MPV2_9HYPH</name>
<proteinExistence type="inferred from homology"/>
<evidence type="ECO:0000256" key="1">
    <source>
        <dbReference type="ARBA" id="ARBA00007734"/>
    </source>
</evidence>
<dbReference type="OrthoDB" id="9788661at2"/>
<dbReference type="InterPro" id="IPR023346">
    <property type="entry name" value="Lysozyme-like_dom_sf"/>
</dbReference>
<feature type="domain" description="Transglycosylase SLT" evidence="5">
    <location>
        <begin position="73"/>
        <end position="173"/>
    </location>
</feature>
<evidence type="ECO:0000259" key="5">
    <source>
        <dbReference type="Pfam" id="PF01464"/>
    </source>
</evidence>
<evidence type="ECO:0000256" key="4">
    <source>
        <dbReference type="SAM" id="SignalP"/>
    </source>
</evidence>
<evidence type="ECO:0000256" key="2">
    <source>
        <dbReference type="ARBA" id="ARBA00009387"/>
    </source>
</evidence>
<feature type="compositionally biased region" description="Low complexity" evidence="3">
    <location>
        <begin position="30"/>
        <end position="52"/>
    </location>
</feature>
<dbReference type="Gene3D" id="1.10.530.10">
    <property type="match status" value="1"/>
</dbReference>
<dbReference type="InterPro" id="IPR008258">
    <property type="entry name" value="Transglycosylase_SLT_dom_1"/>
</dbReference>
<dbReference type="Proteomes" id="UP000289708">
    <property type="component" value="Unassembled WGS sequence"/>
</dbReference>
<protein>
    <submittedName>
        <fullName evidence="6">Lytic transglycosylase domain-containing protein</fullName>
    </submittedName>
</protein>
<reference evidence="6 7" key="1">
    <citation type="submission" date="2018-12" db="EMBL/GenBank/DDBJ databases">
        <title>bacterium Hansschlegelia zhihuaiae S113.</title>
        <authorList>
            <person name="He J."/>
        </authorList>
    </citation>
    <scope>NUCLEOTIDE SEQUENCE [LARGE SCALE GENOMIC DNA]</scope>
    <source>
        <strain evidence="6 7">S 113</strain>
    </source>
</reference>
<dbReference type="SUPFAM" id="SSF53955">
    <property type="entry name" value="Lysozyme-like"/>
    <property type="match status" value="1"/>
</dbReference>
<feature type="region of interest" description="Disordered" evidence="3">
    <location>
        <begin position="20"/>
        <end position="63"/>
    </location>
</feature>
<keyword evidence="4" id="KW-0732">Signal</keyword>
<feature type="chain" id="PRO_5021011246" evidence="4">
    <location>
        <begin position="20"/>
        <end position="251"/>
    </location>
</feature>
<dbReference type="AlphaFoldDB" id="A0A4Q0MPV2"/>
<keyword evidence="7" id="KW-1185">Reference proteome</keyword>
<evidence type="ECO:0000256" key="3">
    <source>
        <dbReference type="SAM" id="MobiDB-lite"/>
    </source>
</evidence>
<comment type="similarity">
    <text evidence="2">Belongs to the virb1 family.</text>
</comment>
<dbReference type="PANTHER" id="PTHR37423:SF2">
    <property type="entry name" value="MEMBRANE-BOUND LYTIC MUREIN TRANSGLYCOSYLASE C"/>
    <property type="match status" value="1"/>
</dbReference>
<feature type="signal peptide" evidence="4">
    <location>
        <begin position="1"/>
        <end position="19"/>
    </location>
</feature>
<dbReference type="RefSeq" id="WP_128775832.1">
    <property type="nucleotide sequence ID" value="NZ_RYFI01000001.1"/>
</dbReference>
<dbReference type="EMBL" id="RYFI01000001">
    <property type="protein sequence ID" value="RXF75653.1"/>
    <property type="molecule type" value="Genomic_DNA"/>
</dbReference>
<sequence>MRSTPLAALAIAALSFATAASGREAGADSEPTAPAAALAPEAAAPTAPVAVPEGDAKDKTAQPDEQAIRAMVRREAEGVGLPPEIAEAVTEVESGYNQRAVGGVGEIGLMQVLPSTARMLGFSEPLPKLFDPETNIKYGVRYLGEAWKMTGEDICGTVMKYRAGHGETRFSHRSVAYCVRVRAILAARGYKVTGTVPVATFGAPAGVLGPAGSGLRRFANGRVRMRFNWSTVDSRRRALDKAGAVNLRIAD</sequence>
<evidence type="ECO:0000313" key="6">
    <source>
        <dbReference type="EMBL" id="RXF75653.1"/>
    </source>
</evidence>
<comment type="similarity">
    <text evidence="1">Belongs to the transglycosylase Slt family.</text>
</comment>
<dbReference type="PANTHER" id="PTHR37423">
    <property type="entry name" value="SOLUBLE LYTIC MUREIN TRANSGLYCOSYLASE-RELATED"/>
    <property type="match status" value="1"/>
</dbReference>
<comment type="caution">
    <text evidence="6">The sequence shown here is derived from an EMBL/GenBank/DDBJ whole genome shotgun (WGS) entry which is preliminary data.</text>
</comment>
<organism evidence="6 7">
    <name type="scientific">Hansschlegelia zhihuaiae</name>
    <dbReference type="NCBI Taxonomy" id="405005"/>
    <lineage>
        <taxon>Bacteria</taxon>
        <taxon>Pseudomonadati</taxon>
        <taxon>Pseudomonadota</taxon>
        <taxon>Alphaproteobacteria</taxon>
        <taxon>Hyphomicrobiales</taxon>
        <taxon>Methylopilaceae</taxon>
        <taxon>Hansschlegelia</taxon>
    </lineage>
</organism>
<accession>A0A4Q0MPV2</accession>
<evidence type="ECO:0000313" key="7">
    <source>
        <dbReference type="Proteomes" id="UP000289708"/>
    </source>
</evidence>